<keyword evidence="3" id="KW-1185">Reference proteome</keyword>
<feature type="compositionally biased region" description="Basic residues" evidence="1">
    <location>
        <begin position="406"/>
        <end position="418"/>
    </location>
</feature>
<feature type="region of interest" description="Disordered" evidence="1">
    <location>
        <begin position="228"/>
        <end position="261"/>
    </location>
</feature>
<accession>A0ABR2IKX0</accession>
<evidence type="ECO:0000313" key="2">
    <source>
        <dbReference type="EMBL" id="KAK8863871.1"/>
    </source>
</evidence>
<feature type="region of interest" description="Disordered" evidence="1">
    <location>
        <begin position="351"/>
        <end position="449"/>
    </location>
</feature>
<feature type="compositionally biased region" description="Polar residues" evidence="1">
    <location>
        <begin position="431"/>
        <end position="443"/>
    </location>
</feature>
<feature type="compositionally biased region" description="Polar residues" evidence="1">
    <location>
        <begin position="250"/>
        <end position="261"/>
    </location>
</feature>
<organism evidence="2 3">
    <name type="scientific">Tritrichomonas musculus</name>
    <dbReference type="NCBI Taxonomy" id="1915356"/>
    <lineage>
        <taxon>Eukaryota</taxon>
        <taxon>Metamonada</taxon>
        <taxon>Parabasalia</taxon>
        <taxon>Tritrichomonadida</taxon>
        <taxon>Tritrichomonadidae</taxon>
        <taxon>Tritrichomonas</taxon>
    </lineage>
</organism>
<evidence type="ECO:0000256" key="1">
    <source>
        <dbReference type="SAM" id="MobiDB-lite"/>
    </source>
</evidence>
<comment type="caution">
    <text evidence="2">The sequence shown here is derived from an EMBL/GenBank/DDBJ whole genome shotgun (WGS) entry which is preliminary data.</text>
</comment>
<proteinExistence type="predicted"/>
<dbReference type="EMBL" id="JAPFFF010000017">
    <property type="protein sequence ID" value="KAK8863871.1"/>
    <property type="molecule type" value="Genomic_DNA"/>
</dbReference>
<sequence>MTKVYSSALKDGLRNCVGQEIMKKDIKQCVAVLRPLDVPSTLWKYGRVLSHSAVLCTTKKDHILIEYTSTNLVHINKIGGFKEEKSEIGPCFEYRGFIFHYISPFQVPKKRITIRDFALKMADYMCCKPYDVFTHNCHQARFLTMKYYGMKSHDPCNIKYNILFQGIADYFTNYNSMKVKENLGFTDATSAYITDNKKDMNNINKITQHCSSTNVFINKEVEAIENVIKQKKDKKNGKSSSPNREHKELSNISQKRCSSTQNISKLDNNSAIISSNLFARNIHLKTQQTDRGSILFLFERHKHSESSSNLFKTFKTRKNTSSTNDGINQQITSLRRCKSNNYIPAIKTPYRHQHQNQQQQQNSESYTVTSTTNSESSSPYNKIPHPASKKDKKVNKQNNKEQSNKNRYKIFRFLKIKKHHDDKAIHHSASDNLSQLANFPHSSNKQKKR</sequence>
<gene>
    <name evidence="2" type="ORF">M9Y10_011562</name>
</gene>
<evidence type="ECO:0000313" key="3">
    <source>
        <dbReference type="Proteomes" id="UP001470230"/>
    </source>
</evidence>
<feature type="compositionally biased region" description="Low complexity" evidence="1">
    <location>
        <begin position="355"/>
        <end position="378"/>
    </location>
</feature>
<feature type="region of interest" description="Disordered" evidence="1">
    <location>
        <begin position="314"/>
        <end position="333"/>
    </location>
</feature>
<reference evidence="2 3" key="1">
    <citation type="submission" date="2024-04" db="EMBL/GenBank/DDBJ databases">
        <title>Tritrichomonas musculus Genome.</title>
        <authorList>
            <person name="Alves-Ferreira E."/>
            <person name="Grigg M."/>
            <person name="Lorenzi H."/>
            <person name="Galac M."/>
        </authorList>
    </citation>
    <scope>NUCLEOTIDE SEQUENCE [LARGE SCALE GENOMIC DNA]</scope>
    <source>
        <strain evidence="2 3">EAF2021</strain>
    </source>
</reference>
<name>A0ABR2IKX0_9EUKA</name>
<protein>
    <recommendedName>
        <fullName evidence="4">LRAT domain-containing protein</fullName>
    </recommendedName>
</protein>
<evidence type="ECO:0008006" key="4">
    <source>
        <dbReference type="Google" id="ProtNLM"/>
    </source>
</evidence>
<dbReference type="Proteomes" id="UP001470230">
    <property type="component" value="Unassembled WGS sequence"/>
</dbReference>
<feature type="compositionally biased region" description="Basic and acidic residues" evidence="1">
    <location>
        <begin position="419"/>
        <end position="429"/>
    </location>
</feature>
<feature type="compositionally biased region" description="Polar residues" evidence="1">
    <location>
        <begin position="319"/>
        <end position="333"/>
    </location>
</feature>